<evidence type="ECO:0000256" key="1">
    <source>
        <dbReference type="SAM" id="Phobius"/>
    </source>
</evidence>
<sequence length="235" mass="25168">MIMQTGGQRHHKVSEVSAMLSVSHAHEASPWLPWLMMPGFFSPIIVAASVLVASAMDRAVNPVHQSISLLMDGPGKGLLEWGLVLSGLCMLANAWGFLRGMANGIRLAFWQALLGAGLMLSGIFMQHHLPTARQWALPSPWGPLTPIGLVHVGGATLLYCALVGSCWAVFRLSDSAVVTSAAVLVGLCLALLLVGFLVTAATRGPSGLFERFVAALGILWEFLVMTLGWRWVHHA</sequence>
<evidence type="ECO:0000313" key="3">
    <source>
        <dbReference type="Proteomes" id="UP000241848"/>
    </source>
</evidence>
<keyword evidence="1" id="KW-0812">Transmembrane</keyword>
<comment type="caution">
    <text evidence="2">The sequence shown here is derived from an EMBL/GenBank/DDBJ whole genome shotgun (WGS) entry which is preliminary data.</text>
</comment>
<name>A0A2T2WD97_9FIRM</name>
<dbReference type="EMBL" id="PXYV01000076">
    <property type="protein sequence ID" value="PSR20215.1"/>
    <property type="molecule type" value="Genomic_DNA"/>
</dbReference>
<dbReference type="Proteomes" id="UP000241848">
    <property type="component" value="Unassembled WGS sequence"/>
</dbReference>
<gene>
    <name evidence="2" type="ORF">C7B45_15905</name>
</gene>
<keyword evidence="1" id="KW-1133">Transmembrane helix</keyword>
<feature type="transmembrane region" description="Helical" evidence="1">
    <location>
        <begin position="104"/>
        <end position="125"/>
    </location>
</feature>
<dbReference type="InterPro" id="IPR009339">
    <property type="entry name" value="DUF998"/>
</dbReference>
<feature type="transmembrane region" description="Helical" evidence="1">
    <location>
        <begin position="31"/>
        <end position="56"/>
    </location>
</feature>
<feature type="transmembrane region" description="Helical" evidence="1">
    <location>
        <begin position="212"/>
        <end position="232"/>
    </location>
</feature>
<dbReference type="AlphaFoldDB" id="A0A2T2WD97"/>
<dbReference type="Pfam" id="PF06197">
    <property type="entry name" value="DUF998"/>
    <property type="match status" value="1"/>
</dbReference>
<keyword evidence="1" id="KW-0472">Membrane</keyword>
<feature type="transmembrane region" description="Helical" evidence="1">
    <location>
        <begin position="176"/>
        <end position="200"/>
    </location>
</feature>
<proteinExistence type="predicted"/>
<evidence type="ECO:0008006" key="4">
    <source>
        <dbReference type="Google" id="ProtNLM"/>
    </source>
</evidence>
<feature type="transmembrane region" description="Helical" evidence="1">
    <location>
        <begin position="146"/>
        <end position="170"/>
    </location>
</feature>
<feature type="transmembrane region" description="Helical" evidence="1">
    <location>
        <begin position="77"/>
        <end position="98"/>
    </location>
</feature>
<organism evidence="2 3">
    <name type="scientific">Sulfobacillus acidophilus</name>
    <dbReference type="NCBI Taxonomy" id="53633"/>
    <lineage>
        <taxon>Bacteria</taxon>
        <taxon>Bacillati</taxon>
        <taxon>Bacillota</taxon>
        <taxon>Clostridia</taxon>
        <taxon>Eubacteriales</taxon>
        <taxon>Clostridiales Family XVII. Incertae Sedis</taxon>
        <taxon>Sulfobacillus</taxon>
    </lineage>
</organism>
<evidence type="ECO:0000313" key="2">
    <source>
        <dbReference type="EMBL" id="PSR20215.1"/>
    </source>
</evidence>
<protein>
    <recommendedName>
        <fullName evidence="4">DUF998 domain-containing protein</fullName>
    </recommendedName>
</protein>
<accession>A0A2T2WD97</accession>
<reference evidence="2 3" key="1">
    <citation type="journal article" date="2014" name="BMC Genomics">
        <title>Comparison of environmental and isolate Sulfobacillus genomes reveals diverse carbon, sulfur, nitrogen, and hydrogen metabolisms.</title>
        <authorList>
            <person name="Justice N.B."/>
            <person name="Norman A."/>
            <person name="Brown C.T."/>
            <person name="Singh A."/>
            <person name="Thomas B.C."/>
            <person name="Banfield J.F."/>
        </authorList>
    </citation>
    <scope>NUCLEOTIDE SEQUENCE [LARGE SCALE GENOMIC DNA]</scope>
    <source>
        <strain evidence="2">AMDSBA3</strain>
    </source>
</reference>